<dbReference type="AlphaFoldDB" id="A0AAN6I3V9"/>
<gene>
    <name evidence="2" type="ORF">KL928_004880</name>
    <name evidence="3" type="ORF">KL940_003614</name>
</gene>
<protein>
    <submittedName>
        <fullName evidence="2">Uncharacterized protein</fullName>
    </submittedName>
</protein>
<dbReference type="EMBL" id="JAHLVD010000009">
    <property type="protein sequence ID" value="KAG7847702.1"/>
    <property type="molecule type" value="Genomic_DNA"/>
</dbReference>
<dbReference type="EMBL" id="JAHLUX010000011">
    <property type="protein sequence ID" value="KAG7816324.1"/>
    <property type="molecule type" value="Genomic_DNA"/>
</dbReference>
<name>A0AAN6I3V9_PICAN</name>
<feature type="compositionally biased region" description="Basic and acidic residues" evidence="1">
    <location>
        <begin position="274"/>
        <end position="294"/>
    </location>
</feature>
<dbReference type="Proteomes" id="UP001196530">
    <property type="component" value="Unassembled WGS sequence"/>
</dbReference>
<dbReference type="GeneID" id="66128931"/>
<dbReference type="Proteomes" id="UP001197328">
    <property type="component" value="Unassembled WGS sequence"/>
</dbReference>
<proteinExistence type="predicted"/>
<accession>A0AAN6I3V9</accession>
<feature type="region of interest" description="Disordered" evidence="1">
    <location>
        <begin position="274"/>
        <end position="321"/>
    </location>
</feature>
<evidence type="ECO:0000313" key="5">
    <source>
        <dbReference type="Proteomes" id="UP001197328"/>
    </source>
</evidence>
<evidence type="ECO:0000313" key="2">
    <source>
        <dbReference type="EMBL" id="KAG7816324.1"/>
    </source>
</evidence>
<sequence>MPRRVPRSLACFRANEPTLYAPSMNFISQPSWVNSNEYLPGALRDSSAVLQADCSLESYRSHMFTSSANLSDSPSSMDFANQPHLVVGQNINNNLGIPLHSINKIPSYQWSSKNDDPEHHPTKTKHILSGLGAADSVSSLGAHTMGASSLNSKLVRLPLLNETTDGTKWSLANGLPYYDKEYVDKQIRYLNQKKARTMSNRSQFSAQMNETIDDVEYLHGTVILNQFLNNKRLVRNYQWLMYFADKQGGRKLSDKIGSYDNVKYKSVRNFQKSVERKMARQQREEMERRKREMEGLPPIPPQNNAESDEDEQDEEEEGPRFQTLDIPVNLTKELIIEKELPIDDKELIDNQNRLYGIQNSYQMLEEARQTDGIIHSRVLRLRRKPNPNALGYSNIRCKKPPYA</sequence>
<evidence type="ECO:0000256" key="1">
    <source>
        <dbReference type="SAM" id="MobiDB-lite"/>
    </source>
</evidence>
<comment type="caution">
    <text evidence="2">The sequence shown here is derived from an EMBL/GenBank/DDBJ whole genome shotgun (WGS) entry which is preliminary data.</text>
</comment>
<organism evidence="2 4">
    <name type="scientific">Pichia angusta</name>
    <name type="common">Yeast</name>
    <name type="synonym">Hansenula polymorpha</name>
    <dbReference type="NCBI Taxonomy" id="870730"/>
    <lineage>
        <taxon>Eukaryota</taxon>
        <taxon>Fungi</taxon>
        <taxon>Dikarya</taxon>
        <taxon>Ascomycota</taxon>
        <taxon>Saccharomycotina</taxon>
        <taxon>Pichiomycetes</taxon>
        <taxon>Pichiales</taxon>
        <taxon>Pichiaceae</taxon>
        <taxon>Ogataea</taxon>
    </lineage>
</organism>
<evidence type="ECO:0000313" key="3">
    <source>
        <dbReference type="EMBL" id="KAG7847702.1"/>
    </source>
</evidence>
<evidence type="ECO:0000313" key="4">
    <source>
        <dbReference type="Proteomes" id="UP001196530"/>
    </source>
</evidence>
<keyword evidence="5" id="KW-1185">Reference proteome</keyword>
<dbReference type="RefSeq" id="XP_043057875.1">
    <property type="nucleotide sequence ID" value="XM_043205627.1"/>
</dbReference>
<feature type="compositionally biased region" description="Acidic residues" evidence="1">
    <location>
        <begin position="306"/>
        <end position="317"/>
    </location>
</feature>
<reference evidence="2 5" key="1">
    <citation type="journal article" date="2021" name="G3 (Bethesda)">
        <title>Genomic diversity, chromosomal rearrangements, and interspecies hybridization in the ogataea polymorpha species complex.</title>
        <authorList>
            <person name="Hanson S.J."/>
            <person name="Cinneide E.O."/>
            <person name="Salzberg L.I."/>
            <person name="Wolfe K.H."/>
            <person name="McGowan J."/>
            <person name="Fitzpatrick D.A."/>
            <person name="Matlin K."/>
        </authorList>
    </citation>
    <scope>NUCLEOTIDE SEQUENCE</scope>
    <source>
        <strain evidence="3">51-138</strain>
        <strain evidence="2">61-244</strain>
    </source>
</reference>